<comment type="caution">
    <text evidence="2">The sequence shown here is derived from an EMBL/GenBank/DDBJ whole genome shotgun (WGS) entry which is preliminary data.</text>
</comment>
<name>A0AAI8Z3R7_9PEZI</name>
<protein>
    <submittedName>
        <fullName evidence="2">Uncharacterized protein</fullName>
    </submittedName>
</protein>
<dbReference type="AlphaFoldDB" id="A0AAI8Z3R7"/>
<keyword evidence="3" id="KW-1185">Reference proteome</keyword>
<feature type="compositionally biased region" description="Low complexity" evidence="1">
    <location>
        <begin position="38"/>
        <end position="50"/>
    </location>
</feature>
<organism evidence="2 3">
    <name type="scientific">Lecanosticta acicola</name>
    <dbReference type="NCBI Taxonomy" id="111012"/>
    <lineage>
        <taxon>Eukaryota</taxon>
        <taxon>Fungi</taxon>
        <taxon>Dikarya</taxon>
        <taxon>Ascomycota</taxon>
        <taxon>Pezizomycotina</taxon>
        <taxon>Dothideomycetes</taxon>
        <taxon>Dothideomycetidae</taxon>
        <taxon>Mycosphaerellales</taxon>
        <taxon>Mycosphaerellaceae</taxon>
        <taxon>Lecanosticta</taxon>
    </lineage>
</organism>
<evidence type="ECO:0000313" key="3">
    <source>
        <dbReference type="Proteomes" id="UP001296104"/>
    </source>
</evidence>
<gene>
    <name evidence="2" type="ORF">LECACI_7A007083</name>
</gene>
<reference evidence="2" key="1">
    <citation type="submission" date="2023-11" db="EMBL/GenBank/DDBJ databases">
        <authorList>
            <person name="Alioto T."/>
            <person name="Alioto T."/>
            <person name="Gomez Garrido J."/>
        </authorList>
    </citation>
    <scope>NUCLEOTIDE SEQUENCE</scope>
</reference>
<feature type="region of interest" description="Disordered" evidence="1">
    <location>
        <begin position="37"/>
        <end position="56"/>
    </location>
</feature>
<evidence type="ECO:0000256" key="1">
    <source>
        <dbReference type="SAM" id="MobiDB-lite"/>
    </source>
</evidence>
<evidence type="ECO:0000313" key="2">
    <source>
        <dbReference type="EMBL" id="CAK4031925.1"/>
    </source>
</evidence>
<sequence>MFCAPLDYDSLPRRRSTWEASKTHQELAAEEFARRESVTSAASRSSSAASKTVGKDSRRNSNFFRWFHHGDKKRAASPASRSSVFERQFIRAWELFQEERFEEANAISVRLVKEPLIGDLHKAGCHLILAHSPDNYVWHAEQAVVLFRRLYPDPKNPPDAEQRHSQEELVRMAEGVLEQARADAKAYSPTSKAISPHNDVPLEAKRMTTQKLRSILSSRKTG</sequence>
<accession>A0AAI8Z3R7</accession>
<proteinExistence type="predicted"/>
<dbReference type="EMBL" id="CAVMBE010000055">
    <property type="protein sequence ID" value="CAK4031925.1"/>
    <property type="molecule type" value="Genomic_DNA"/>
</dbReference>
<dbReference type="Proteomes" id="UP001296104">
    <property type="component" value="Unassembled WGS sequence"/>
</dbReference>